<protein>
    <submittedName>
        <fullName evidence="1">Uncharacterized protein</fullName>
    </submittedName>
</protein>
<evidence type="ECO:0000313" key="1">
    <source>
        <dbReference type="EMBL" id="CAA6802526.1"/>
    </source>
</evidence>
<proteinExistence type="predicted"/>
<sequence length="82" mass="9304">MENGESMKANEAQDRLKDITDKIEYLTSTHFAYLNEVNEGGCIPSPSEICGYMDLNQGILKELRTFYTELEPLLFPSKKALV</sequence>
<dbReference type="AlphaFoldDB" id="A0A6S6S8F4"/>
<organism evidence="1">
    <name type="scientific">uncultured Sulfurovum sp</name>
    <dbReference type="NCBI Taxonomy" id="269237"/>
    <lineage>
        <taxon>Bacteria</taxon>
        <taxon>Pseudomonadati</taxon>
        <taxon>Campylobacterota</taxon>
        <taxon>Epsilonproteobacteria</taxon>
        <taxon>Campylobacterales</taxon>
        <taxon>Sulfurovaceae</taxon>
        <taxon>Sulfurovum</taxon>
        <taxon>environmental samples</taxon>
    </lineage>
</organism>
<dbReference type="EMBL" id="CACVAU010000008">
    <property type="protein sequence ID" value="CAA6802526.1"/>
    <property type="molecule type" value="Genomic_DNA"/>
</dbReference>
<reference evidence="1" key="1">
    <citation type="submission" date="2020-01" db="EMBL/GenBank/DDBJ databases">
        <authorList>
            <person name="Meier V. D."/>
            <person name="Meier V D."/>
        </authorList>
    </citation>
    <scope>NUCLEOTIDE SEQUENCE</scope>
    <source>
        <strain evidence="1">HLG_WM_MAG_05</strain>
    </source>
</reference>
<name>A0A6S6S8F4_9BACT</name>
<gene>
    <name evidence="1" type="ORF">HELGO_WM10690</name>
</gene>
<accession>A0A6S6S8F4</accession>